<keyword evidence="1" id="KW-0472">Membrane</keyword>
<feature type="transmembrane region" description="Helical" evidence="1">
    <location>
        <begin position="74"/>
        <end position="93"/>
    </location>
</feature>
<feature type="transmembrane region" description="Helical" evidence="1">
    <location>
        <begin position="159"/>
        <end position="179"/>
    </location>
</feature>
<keyword evidence="1" id="KW-0812">Transmembrane</keyword>
<evidence type="ECO:0000313" key="2">
    <source>
        <dbReference type="EMBL" id="KAK0454499.1"/>
    </source>
</evidence>
<proteinExistence type="predicted"/>
<gene>
    <name evidence="2" type="ORF">EV421DRAFT_1729686</name>
</gene>
<dbReference type="EMBL" id="JAUEPT010000002">
    <property type="protein sequence ID" value="KAK0454499.1"/>
    <property type="molecule type" value="Genomic_DNA"/>
</dbReference>
<comment type="caution">
    <text evidence="2">The sequence shown here is derived from an EMBL/GenBank/DDBJ whole genome shotgun (WGS) entry which is preliminary data.</text>
</comment>
<sequence>MVLEDNEKVVIETLMAYLNGVALEALVHGEEDIGKIITFSTDRVAAGMYTSLVGVMLWYIFFNPTIRLLKSHTSRMLISVVLIYLFTTLNLRIRWSWMRSPLIFSRKDAQNGTAYYTFGNADDMTLWAISGAATGTNILIADSILTWRCWVVWGHQWPIVILPILLTISGTANDILFIYHNATDKYSLDGAIWGPAVKWGVIFYSMSLAMTVYCTALIIFQILAHQEQYWSVIEMVVESAVMYSLALVVFIRFLATDDVGGFYPKVLLDTITGIMLTLIVVRMVSGQARSDESWQMKEMSSSLHFESSVCTVTATEDEMCEMCMSCGQKLVCRCSVG</sequence>
<name>A0AA39K4P4_9AGAR</name>
<feature type="transmembrane region" description="Helical" evidence="1">
    <location>
        <begin position="44"/>
        <end position="62"/>
    </location>
</feature>
<keyword evidence="1" id="KW-1133">Transmembrane helix</keyword>
<evidence type="ECO:0000256" key="1">
    <source>
        <dbReference type="SAM" id="Phobius"/>
    </source>
</evidence>
<dbReference type="AlphaFoldDB" id="A0AA39K4P4"/>
<dbReference type="Proteomes" id="UP001175226">
    <property type="component" value="Unassembled WGS sequence"/>
</dbReference>
<evidence type="ECO:0000313" key="3">
    <source>
        <dbReference type="Proteomes" id="UP001175226"/>
    </source>
</evidence>
<feature type="transmembrane region" description="Helical" evidence="1">
    <location>
        <begin position="266"/>
        <end position="284"/>
    </location>
</feature>
<protein>
    <submittedName>
        <fullName evidence="2">Uncharacterized protein</fullName>
    </submittedName>
</protein>
<feature type="transmembrane region" description="Helical" evidence="1">
    <location>
        <begin position="126"/>
        <end position="147"/>
    </location>
</feature>
<accession>A0AA39K4P4</accession>
<keyword evidence="3" id="KW-1185">Reference proteome</keyword>
<reference evidence="2" key="1">
    <citation type="submission" date="2023-06" db="EMBL/GenBank/DDBJ databases">
        <authorList>
            <consortium name="Lawrence Berkeley National Laboratory"/>
            <person name="Ahrendt S."/>
            <person name="Sahu N."/>
            <person name="Indic B."/>
            <person name="Wong-Bajracharya J."/>
            <person name="Merenyi Z."/>
            <person name="Ke H.-M."/>
            <person name="Monk M."/>
            <person name="Kocsube S."/>
            <person name="Drula E."/>
            <person name="Lipzen A."/>
            <person name="Balint B."/>
            <person name="Henrissat B."/>
            <person name="Andreopoulos B."/>
            <person name="Martin F.M."/>
            <person name="Harder C.B."/>
            <person name="Rigling D."/>
            <person name="Ford K.L."/>
            <person name="Foster G.D."/>
            <person name="Pangilinan J."/>
            <person name="Papanicolaou A."/>
            <person name="Barry K."/>
            <person name="LaButti K."/>
            <person name="Viragh M."/>
            <person name="Koriabine M."/>
            <person name="Yan M."/>
            <person name="Riley R."/>
            <person name="Champramary S."/>
            <person name="Plett K.L."/>
            <person name="Tsai I.J."/>
            <person name="Slot J."/>
            <person name="Sipos G."/>
            <person name="Plett J."/>
            <person name="Nagy L.G."/>
            <person name="Grigoriev I.V."/>
        </authorList>
    </citation>
    <scope>NUCLEOTIDE SEQUENCE</scope>
    <source>
        <strain evidence="2">FPL87.14</strain>
    </source>
</reference>
<feature type="transmembrane region" description="Helical" evidence="1">
    <location>
        <begin position="199"/>
        <end position="223"/>
    </location>
</feature>
<feature type="transmembrane region" description="Helical" evidence="1">
    <location>
        <begin position="235"/>
        <end position="254"/>
    </location>
</feature>
<organism evidence="2 3">
    <name type="scientific">Armillaria borealis</name>
    <dbReference type="NCBI Taxonomy" id="47425"/>
    <lineage>
        <taxon>Eukaryota</taxon>
        <taxon>Fungi</taxon>
        <taxon>Dikarya</taxon>
        <taxon>Basidiomycota</taxon>
        <taxon>Agaricomycotina</taxon>
        <taxon>Agaricomycetes</taxon>
        <taxon>Agaricomycetidae</taxon>
        <taxon>Agaricales</taxon>
        <taxon>Marasmiineae</taxon>
        <taxon>Physalacriaceae</taxon>
        <taxon>Armillaria</taxon>
    </lineage>
</organism>